<accession>A0A0W0Z2F2</accession>
<evidence type="ECO:0000313" key="2">
    <source>
        <dbReference type="Proteomes" id="UP000054703"/>
    </source>
</evidence>
<proteinExistence type="predicted"/>
<dbReference type="Proteomes" id="UP000054703">
    <property type="component" value="Unassembled WGS sequence"/>
</dbReference>
<evidence type="ECO:0000313" key="1">
    <source>
        <dbReference type="EMBL" id="KTD63313.1"/>
    </source>
</evidence>
<sequence length="157" mass="17770">MKKLYAIISPAYTTVGDSLKDLSSFVLNPFHQILYEQVCGYSLGHEVIFFDNIEDAQKSMDVSIRGSKTDSRAAAQKAIIELDADDEEKITGVCKLHTAEVRKLYEQAEQERFFKAVRIPVWKEQVIDPAQDLTEGALEELNKQYHESKKTVTAQVS</sequence>
<organism evidence="1 2">
    <name type="scientific">Legionella santicrucis</name>
    <dbReference type="NCBI Taxonomy" id="45074"/>
    <lineage>
        <taxon>Bacteria</taxon>
        <taxon>Pseudomonadati</taxon>
        <taxon>Pseudomonadota</taxon>
        <taxon>Gammaproteobacteria</taxon>
        <taxon>Legionellales</taxon>
        <taxon>Legionellaceae</taxon>
        <taxon>Legionella</taxon>
    </lineage>
</organism>
<dbReference type="PATRIC" id="fig|45074.5.peg.1524"/>
<dbReference type="EMBL" id="LNYU01000029">
    <property type="protein sequence ID" value="KTD63313.1"/>
    <property type="molecule type" value="Genomic_DNA"/>
</dbReference>
<protein>
    <submittedName>
        <fullName evidence="1">Uncharacterized protein</fullName>
    </submittedName>
</protein>
<dbReference type="AlphaFoldDB" id="A0A0W0Z2F2"/>
<reference evidence="1 2" key="1">
    <citation type="submission" date="2015-11" db="EMBL/GenBank/DDBJ databases">
        <title>Genomic analysis of 38 Legionella species identifies large and diverse effector repertoires.</title>
        <authorList>
            <person name="Burstein D."/>
            <person name="Amaro F."/>
            <person name="Zusman T."/>
            <person name="Lifshitz Z."/>
            <person name="Cohen O."/>
            <person name="Gilbert J.A."/>
            <person name="Pupko T."/>
            <person name="Shuman H.A."/>
            <person name="Segal G."/>
        </authorList>
    </citation>
    <scope>NUCLEOTIDE SEQUENCE [LARGE SCALE GENOMIC DNA]</scope>
    <source>
        <strain evidence="1 2">SC-63-C7</strain>
    </source>
</reference>
<gene>
    <name evidence="1" type="ORF">Lsan_1431</name>
</gene>
<comment type="caution">
    <text evidence="1">The sequence shown here is derived from an EMBL/GenBank/DDBJ whole genome shotgun (WGS) entry which is preliminary data.</text>
</comment>
<name>A0A0W0Z2F2_9GAMM</name>
<keyword evidence="2" id="KW-1185">Reference proteome</keyword>
<dbReference type="OrthoDB" id="5647316at2"/>
<dbReference type="RefSeq" id="WP_058513823.1">
    <property type="nucleotide sequence ID" value="NZ_CAAAIH010000055.1"/>
</dbReference>